<evidence type="ECO:0000313" key="3">
    <source>
        <dbReference type="Proteomes" id="UP000270094"/>
    </source>
</evidence>
<dbReference type="InterPro" id="IPR035979">
    <property type="entry name" value="RBD_domain_sf"/>
</dbReference>
<dbReference type="OrthoDB" id="5858535at2759"/>
<sequence>MMYSLHHIVDRDALEKREQNKVILMSISKIQKEVKVQHVYSVCSAFGEIERIKISPISRGTETELLVYVEFDNVDSAHEAKLAVNGAFFYNDCNLVHCEYASVNTLVIPENTDHAHDYTQVTPRKSKNPG</sequence>
<evidence type="ECO:0000259" key="1">
    <source>
        <dbReference type="Pfam" id="PF00076"/>
    </source>
</evidence>
<proteinExistence type="predicted"/>
<dbReference type="EMBL" id="UYYB01017815">
    <property type="protein sequence ID" value="VDM70837.1"/>
    <property type="molecule type" value="Genomic_DNA"/>
</dbReference>
<dbReference type="GO" id="GO:0003723">
    <property type="term" value="F:RNA binding"/>
    <property type="evidence" value="ECO:0007669"/>
    <property type="project" value="InterPro"/>
</dbReference>
<feature type="domain" description="RRM" evidence="1">
    <location>
        <begin position="28"/>
        <end position="91"/>
    </location>
</feature>
<dbReference type="Pfam" id="PF00076">
    <property type="entry name" value="RRM_1"/>
    <property type="match status" value="1"/>
</dbReference>
<dbReference type="Gene3D" id="3.30.70.330">
    <property type="match status" value="1"/>
</dbReference>
<evidence type="ECO:0000313" key="2">
    <source>
        <dbReference type="EMBL" id="VDM70837.1"/>
    </source>
</evidence>
<dbReference type="SUPFAM" id="SSF54928">
    <property type="entry name" value="RNA-binding domain, RBD"/>
    <property type="match status" value="1"/>
</dbReference>
<organism evidence="2 3">
    <name type="scientific">Strongylus vulgaris</name>
    <name type="common">Blood worm</name>
    <dbReference type="NCBI Taxonomy" id="40348"/>
    <lineage>
        <taxon>Eukaryota</taxon>
        <taxon>Metazoa</taxon>
        <taxon>Ecdysozoa</taxon>
        <taxon>Nematoda</taxon>
        <taxon>Chromadorea</taxon>
        <taxon>Rhabditida</taxon>
        <taxon>Rhabditina</taxon>
        <taxon>Rhabditomorpha</taxon>
        <taxon>Strongyloidea</taxon>
        <taxon>Strongylidae</taxon>
        <taxon>Strongylus</taxon>
    </lineage>
</organism>
<dbReference type="Proteomes" id="UP000270094">
    <property type="component" value="Unassembled WGS sequence"/>
</dbReference>
<dbReference type="InterPro" id="IPR012677">
    <property type="entry name" value="Nucleotide-bd_a/b_plait_sf"/>
</dbReference>
<gene>
    <name evidence="2" type="ORF">SVUK_LOCUS5835</name>
</gene>
<accession>A0A3P7J381</accession>
<dbReference type="PANTHER" id="PTHR15592">
    <property type="entry name" value="MATRIN 3/NUCLEAR PROTEIN 220-RELATED"/>
    <property type="match status" value="1"/>
</dbReference>
<name>A0A3P7J381_STRVU</name>
<keyword evidence="3" id="KW-1185">Reference proteome</keyword>
<dbReference type="InterPro" id="IPR000504">
    <property type="entry name" value="RRM_dom"/>
</dbReference>
<reference evidence="2 3" key="1">
    <citation type="submission" date="2018-11" db="EMBL/GenBank/DDBJ databases">
        <authorList>
            <consortium name="Pathogen Informatics"/>
        </authorList>
    </citation>
    <scope>NUCLEOTIDE SEQUENCE [LARGE SCALE GENOMIC DNA]</scope>
</reference>
<protein>
    <recommendedName>
        <fullName evidence="1">RRM domain-containing protein</fullName>
    </recommendedName>
</protein>
<dbReference type="AlphaFoldDB" id="A0A3P7J381"/>